<comment type="caution">
    <text evidence="1">The sequence shown here is derived from an EMBL/GenBank/DDBJ whole genome shotgun (WGS) entry which is preliminary data.</text>
</comment>
<sequence>MRKVTLLSFSLARNVAYINEIPVSSGSKGSSTRELREGFRLLPSSAEDYRKIVVSTTGVFLVTLLLSVTLGQPPQDRSSRFLHRSTL</sequence>
<evidence type="ECO:0000313" key="2">
    <source>
        <dbReference type="Proteomes" id="UP001168821"/>
    </source>
</evidence>
<accession>A0AA38HIX2</accession>
<dbReference type="Proteomes" id="UP001168821">
    <property type="component" value="Unassembled WGS sequence"/>
</dbReference>
<dbReference type="AlphaFoldDB" id="A0AA38HIX2"/>
<name>A0AA38HIX2_9CUCU</name>
<protein>
    <submittedName>
        <fullName evidence="1">Uncharacterized protein</fullName>
    </submittedName>
</protein>
<gene>
    <name evidence="1" type="ORF">Zmor_019128</name>
</gene>
<proteinExistence type="predicted"/>
<evidence type="ECO:0000313" key="1">
    <source>
        <dbReference type="EMBL" id="KAJ3634389.1"/>
    </source>
</evidence>
<organism evidence="1 2">
    <name type="scientific">Zophobas morio</name>
    <dbReference type="NCBI Taxonomy" id="2755281"/>
    <lineage>
        <taxon>Eukaryota</taxon>
        <taxon>Metazoa</taxon>
        <taxon>Ecdysozoa</taxon>
        <taxon>Arthropoda</taxon>
        <taxon>Hexapoda</taxon>
        <taxon>Insecta</taxon>
        <taxon>Pterygota</taxon>
        <taxon>Neoptera</taxon>
        <taxon>Endopterygota</taxon>
        <taxon>Coleoptera</taxon>
        <taxon>Polyphaga</taxon>
        <taxon>Cucujiformia</taxon>
        <taxon>Tenebrionidae</taxon>
        <taxon>Zophobas</taxon>
    </lineage>
</organism>
<reference evidence="1" key="1">
    <citation type="journal article" date="2023" name="G3 (Bethesda)">
        <title>Whole genome assemblies of Zophobas morio and Tenebrio molitor.</title>
        <authorList>
            <person name="Kaur S."/>
            <person name="Stinson S.A."/>
            <person name="diCenzo G.C."/>
        </authorList>
    </citation>
    <scope>NUCLEOTIDE SEQUENCE</scope>
    <source>
        <strain evidence="1">QUZm001</strain>
    </source>
</reference>
<dbReference type="EMBL" id="JALNTZ010000558">
    <property type="protein sequence ID" value="KAJ3634389.1"/>
    <property type="molecule type" value="Genomic_DNA"/>
</dbReference>
<keyword evidence="2" id="KW-1185">Reference proteome</keyword>